<dbReference type="InParanoid" id="V4VRD1"/>
<feature type="repeat" description="PPR" evidence="3">
    <location>
        <begin position="22"/>
        <end position="56"/>
    </location>
</feature>
<keyword evidence="5" id="KW-1185">Reference proteome</keyword>
<accession>V4VRD1</accession>
<protein>
    <recommendedName>
        <fullName evidence="6">Pentacotripeptide-repeat region of PRORP domain-containing protein</fullName>
    </recommendedName>
</protein>
<dbReference type="NCBIfam" id="TIGR00756">
    <property type="entry name" value="PPR"/>
    <property type="match status" value="1"/>
</dbReference>
<dbReference type="Pfam" id="PF13041">
    <property type="entry name" value="PPR_2"/>
    <property type="match status" value="1"/>
</dbReference>
<dbReference type="AlphaFoldDB" id="V4VRD1"/>
<dbReference type="Pfam" id="PF13812">
    <property type="entry name" value="PPR_3"/>
    <property type="match status" value="1"/>
</dbReference>
<dbReference type="PROSITE" id="PS51375">
    <property type="entry name" value="PPR"/>
    <property type="match status" value="3"/>
</dbReference>
<dbReference type="InterPro" id="IPR050872">
    <property type="entry name" value="PPR_P_subfamily"/>
</dbReference>
<dbReference type="KEGG" id="cic:CICLE_v10022009mg"/>
<dbReference type="InterPro" id="IPR002885">
    <property type="entry name" value="PPR_rpt"/>
</dbReference>
<name>V4VRD1_CITCL</name>
<dbReference type="eggNOG" id="KOG4197">
    <property type="taxonomic scope" value="Eukaryota"/>
</dbReference>
<dbReference type="Gene3D" id="1.25.40.10">
    <property type="entry name" value="Tetratricopeptide repeat domain"/>
    <property type="match status" value="2"/>
</dbReference>
<dbReference type="EMBL" id="KI536661">
    <property type="protein sequence ID" value="ESR55604.1"/>
    <property type="molecule type" value="Genomic_DNA"/>
</dbReference>
<evidence type="ECO:0000256" key="2">
    <source>
        <dbReference type="ARBA" id="ARBA00022737"/>
    </source>
</evidence>
<feature type="repeat" description="PPR" evidence="3">
    <location>
        <begin position="57"/>
        <end position="91"/>
    </location>
</feature>
<dbReference type="InterPro" id="IPR011990">
    <property type="entry name" value="TPR-like_helical_dom_sf"/>
</dbReference>
<proteinExistence type="inferred from homology"/>
<keyword evidence="2" id="KW-0677">Repeat</keyword>
<dbReference type="STRING" id="85681.V4VRD1"/>
<organism evidence="4 5">
    <name type="scientific">Citrus clementina</name>
    <name type="common">Clementine</name>
    <name type="synonym">Citrus deliciosa x Citrus sinensis</name>
    <dbReference type="NCBI Taxonomy" id="85681"/>
    <lineage>
        <taxon>Eukaryota</taxon>
        <taxon>Viridiplantae</taxon>
        <taxon>Streptophyta</taxon>
        <taxon>Embryophyta</taxon>
        <taxon>Tracheophyta</taxon>
        <taxon>Spermatophyta</taxon>
        <taxon>Magnoliopsida</taxon>
        <taxon>eudicotyledons</taxon>
        <taxon>Gunneridae</taxon>
        <taxon>Pentapetalae</taxon>
        <taxon>rosids</taxon>
        <taxon>malvids</taxon>
        <taxon>Sapindales</taxon>
        <taxon>Rutaceae</taxon>
        <taxon>Aurantioideae</taxon>
        <taxon>Citrus</taxon>
    </lineage>
</organism>
<evidence type="ECO:0000256" key="1">
    <source>
        <dbReference type="ARBA" id="ARBA00007626"/>
    </source>
</evidence>
<dbReference type="Gramene" id="ESR55604">
    <property type="protein sequence ID" value="ESR55604"/>
    <property type="gene ID" value="CICLE_v10022009mg"/>
</dbReference>
<evidence type="ECO:0000256" key="3">
    <source>
        <dbReference type="PROSITE-ProRule" id="PRU00708"/>
    </source>
</evidence>
<feature type="repeat" description="PPR" evidence="3">
    <location>
        <begin position="128"/>
        <end position="162"/>
    </location>
</feature>
<dbReference type="OMA" id="NEHCKRE"/>
<dbReference type="PANTHER" id="PTHR46128:SF211">
    <property type="entry name" value="PENTACOTRIPEPTIDE-REPEAT REGION OF PRORP DOMAIN-CONTAINING PROTEIN"/>
    <property type="match status" value="1"/>
</dbReference>
<evidence type="ECO:0000313" key="4">
    <source>
        <dbReference type="EMBL" id="ESR55604.1"/>
    </source>
</evidence>
<dbReference type="PANTHER" id="PTHR46128">
    <property type="entry name" value="MITOCHONDRIAL GROUP I INTRON SPLICING FACTOR CCM1"/>
    <property type="match status" value="1"/>
</dbReference>
<comment type="similarity">
    <text evidence="1">Belongs to the PPR family. P subfamily.</text>
</comment>
<sequence>MGSISDGFLVFGSILRRVFAPDAMTFTTLIKGFCTEIRILEATKLFKKMVAFGCSPDIITNGTLIKGLCQTGNTILALNLHEEMINRNDKSGVICKPDVVTYGRIIDGLRKDASEMLELMIQRNVHPDIVTYSRLLDGFHLIGRIADAMNLFISMMNKVCRPSVVSYSISINEHCKREGQLETANDVLLFVDRNDRAPNAVTSDTAVELLHKMKEGNVMPDAHLYSIVVESLATD</sequence>
<evidence type="ECO:0008006" key="6">
    <source>
        <dbReference type="Google" id="ProtNLM"/>
    </source>
</evidence>
<reference evidence="4 5" key="1">
    <citation type="submission" date="2013-10" db="EMBL/GenBank/DDBJ databases">
        <authorList>
            <consortium name="International Citrus Genome Consortium"/>
            <person name="Jenkins J."/>
            <person name="Schmutz J."/>
            <person name="Prochnik S."/>
            <person name="Rokhsar D."/>
            <person name="Gmitter F."/>
            <person name="Ollitrault P."/>
            <person name="Machado M."/>
            <person name="Talon M."/>
            <person name="Wincker P."/>
            <person name="Jaillon O."/>
            <person name="Morgante M."/>
        </authorList>
    </citation>
    <scope>NUCLEOTIDE SEQUENCE</scope>
    <source>
        <strain evidence="5">cv. Clemenules</strain>
    </source>
</reference>
<dbReference type="Proteomes" id="UP000030687">
    <property type="component" value="Unassembled WGS sequence"/>
</dbReference>
<gene>
    <name evidence="4" type="ORF">CICLE_v10022009mg</name>
</gene>
<evidence type="ECO:0000313" key="5">
    <source>
        <dbReference type="Proteomes" id="UP000030687"/>
    </source>
</evidence>